<evidence type="ECO:0000259" key="6">
    <source>
        <dbReference type="PROSITE" id="PS01180"/>
    </source>
</evidence>
<feature type="compositionally biased region" description="Polar residues" evidence="4">
    <location>
        <begin position="260"/>
        <end position="272"/>
    </location>
</feature>
<evidence type="ECO:0000256" key="3">
    <source>
        <dbReference type="PROSITE-ProRule" id="PRU00059"/>
    </source>
</evidence>
<feature type="chain" id="PRO_5028297253" evidence="5">
    <location>
        <begin position="20"/>
        <end position="272"/>
    </location>
</feature>
<comment type="caution">
    <text evidence="3">Lacks conserved residue(s) required for the propagation of feature annotation.</text>
</comment>
<dbReference type="CDD" id="cd00041">
    <property type="entry name" value="CUB"/>
    <property type="match status" value="2"/>
</dbReference>
<feature type="domain" description="CUB" evidence="6">
    <location>
        <begin position="139"/>
        <end position="245"/>
    </location>
</feature>
<gene>
    <name evidence="8" type="primary">LOC109463915</name>
</gene>
<dbReference type="GeneID" id="109463915"/>
<organism evidence="7 8">
    <name type="scientific">Branchiostoma belcheri</name>
    <name type="common">Amphioxus</name>
    <dbReference type="NCBI Taxonomy" id="7741"/>
    <lineage>
        <taxon>Eukaryota</taxon>
        <taxon>Metazoa</taxon>
        <taxon>Chordata</taxon>
        <taxon>Cephalochordata</taxon>
        <taxon>Leptocardii</taxon>
        <taxon>Amphioxiformes</taxon>
        <taxon>Branchiostomatidae</taxon>
        <taxon>Branchiostoma</taxon>
    </lineage>
</organism>
<protein>
    <submittedName>
        <fullName evidence="8">CUB domain-containing protein 2-like</fullName>
    </submittedName>
</protein>
<dbReference type="FunFam" id="2.60.120.290:FF:000013">
    <property type="entry name" value="Membrane frizzled-related protein"/>
    <property type="match status" value="1"/>
</dbReference>
<keyword evidence="1" id="KW-0677">Repeat</keyword>
<evidence type="ECO:0000256" key="1">
    <source>
        <dbReference type="ARBA" id="ARBA00022737"/>
    </source>
</evidence>
<evidence type="ECO:0000256" key="4">
    <source>
        <dbReference type="SAM" id="MobiDB-lite"/>
    </source>
</evidence>
<dbReference type="InterPro" id="IPR035914">
    <property type="entry name" value="Sperma_CUB_dom_sf"/>
</dbReference>
<dbReference type="Proteomes" id="UP000515135">
    <property type="component" value="Unplaced"/>
</dbReference>
<dbReference type="SMART" id="SM00042">
    <property type="entry name" value="CUB"/>
    <property type="match status" value="2"/>
</dbReference>
<keyword evidence="2" id="KW-1015">Disulfide bond</keyword>
<evidence type="ECO:0000256" key="2">
    <source>
        <dbReference type="ARBA" id="ARBA00023157"/>
    </source>
</evidence>
<evidence type="ECO:0000256" key="5">
    <source>
        <dbReference type="SAM" id="SignalP"/>
    </source>
</evidence>
<feature type="domain" description="CUB" evidence="6">
    <location>
        <begin position="21"/>
        <end position="133"/>
    </location>
</feature>
<accession>A0A6P4XIJ9</accession>
<keyword evidence="7" id="KW-1185">Reference proteome</keyword>
<keyword evidence="5" id="KW-0732">Signal</keyword>
<feature type="signal peptide" evidence="5">
    <location>
        <begin position="1"/>
        <end position="19"/>
    </location>
</feature>
<dbReference type="FunFam" id="2.60.120.290:FF:000005">
    <property type="entry name" value="Procollagen C-endopeptidase enhancer 1"/>
    <property type="match status" value="1"/>
</dbReference>
<name>A0A6P4XIJ9_BRABE</name>
<dbReference type="PROSITE" id="PS01180">
    <property type="entry name" value="CUB"/>
    <property type="match status" value="2"/>
</dbReference>
<dbReference type="RefSeq" id="XP_019616370.1">
    <property type="nucleotide sequence ID" value="XM_019760811.1"/>
</dbReference>
<evidence type="ECO:0000313" key="8">
    <source>
        <dbReference type="RefSeq" id="XP_019616370.1"/>
    </source>
</evidence>
<reference evidence="8" key="1">
    <citation type="submission" date="2025-08" db="UniProtKB">
        <authorList>
            <consortium name="RefSeq"/>
        </authorList>
    </citation>
    <scope>IDENTIFICATION</scope>
    <source>
        <tissue evidence="8">Gonad</tissue>
    </source>
</reference>
<dbReference type="SUPFAM" id="SSF49854">
    <property type="entry name" value="Spermadhesin, CUB domain"/>
    <property type="match status" value="2"/>
</dbReference>
<dbReference type="PANTHER" id="PTHR24251">
    <property type="entry name" value="OVOCHYMASE-RELATED"/>
    <property type="match status" value="1"/>
</dbReference>
<evidence type="ECO:0000313" key="7">
    <source>
        <dbReference type="Proteomes" id="UP000515135"/>
    </source>
</evidence>
<sequence length="272" mass="29490">MMWMKVCIVLLSCAVLSHGDCGGTVTGTEGTISSPGYPASYPGNLHCTWTLPSRGGSLTLTFSDFQLERPFGLFASQCNYDYVEVLDGDSLVGRWCGEDNPGTFTFERRTARVRLVSDPSISRRGFSLQWTLDGVAPPCGGVMDGTFGEITTPRYPLNYPSSQTCTWTIPAQGGQIIARFLDFVLEKGNSCQYDYLEIAIGDEAPRRHCGDDFPPEITSYSDVTLHFVSDANKEEKGFQLFYSIQPVSNGGAAGGDSDSPHTPSPTADADQS</sequence>
<dbReference type="InterPro" id="IPR000859">
    <property type="entry name" value="CUB_dom"/>
</dbReference>
<dbReference type="PANTHER" id="PTHR24251:SF50">
    <property type="entry name" value="ATTRACTIN-LIKE 1A"/>
    <property type="match status" value="1"/>
</dbReference>
<dbReference type="AlphaFoldDB" id="A0A6P4XIJ9"/>
<dbReference type="OrthoDB" id="10009301at2759"/>
<feature type="region of interest" description="Disordered" evidence="4">
    <location>
        <begin position="249"/>
        <end position="272"/>
    </location>
</feature>
<proteinExistence type="predicted"/>
<dbReference type="Pfam" id="PF00431">
    <property type="entry name" value="CUB"/>
    <property type="match status" value="2"/>
</dbReference>
<dbReference type="Gene3D" id="2.60.120.290">
    <property type="entry name" value="Spermadhesin, CUB domain"/>
    <property type="match status" value="2"/>
</dbReference>
<dbReference type="KEGG" id="bbel:109463915"/>